<keyword evidence="3 7" id="KW-0812">Transmembrane</keyword>
<feature type="transmembrane region" description="Helical" evidence="7">
    <location>
        <begin position="216"/>
        <end position="237"/>
    </location>
</feature>
<evidence type="ECO:0000256" key="1">
    <source>
        <dbReference type="ARBA" id="ARBA00004141"/>
    </source>
</evidence>
<dbReference type="InterPro" id="IPR000791">
    <property type="entry name" value="Gpr1/Fun34/SatP-like"/>
</dbReference>
<dbReference type="PANTHER" id="PTHR31123:SF4">
    <property type="entry name" value="PROTEIN ALCS"/>
    <property type="match status" value="1"/>
</dbReference>
<evidence type="ECO:0000256" key="6">
    <source>
        <dbReference type="SAM" id="MobiDB-lite"/>
    </source>
</evidence>
<feature type="compositionally biased region" description="Polar residues" evidence="6">
    <location>
        <begin position="1"/>
        <end position="10"/>
    </location>
</feature>
<keyword evidence="4 7" id="KW-1133">Transmembrane helix</keyword>
<dbReference type="RefSeq" id="XP_018064847.1">
    <property type="nucleotide sequence ID" value="XM_018206283.1"/>
</dbReference>
<dbReference type="AlphaFoldDB" id="A0A132BDI3"/>
<name>A0A132BDI3_MOLSC</name>
<feature type="region of interest" description="Disordered" evidence="6">
    <location>
        <begin position="1"/>
        <end position="24"/>
    </location>
</feature>
<gene>
    <name evidence="8" type="ORF">LY89DRAFT_262641</name>
</gene>
<sequence>MATEYNQQARANGDPLEKDFSNGHGYTNGNGGGAYHLNDSNMDHGEALKRIRTAGSISISPELFEKIYLSPQNAVKGDLRKTFGNPTPVALLGFLLSLSPLSCDLMGWRGAGGNGAAGIGSYFFFGGLLMLLGGFLEFILGNTFPFVVFTSFGAFWLTFAATLQPFYYAYGLYAPTGQPEAAGQATVGFTASFGFFLVFMGVLCFVYLICSLRTNIVFVVIFFTLVIAFGLLSGAYWQNANSIANNDPSAAALAGRLQIAAGAFTFVTSMAGWWIFFAIMLAALDFPFQIPVGDLSTMIKGASDRAKDKEHQV</sequence>
<feature type="transmembrane region" description="Helical" evidence="7">
    <location>
        <begin position="187"/>
        <end position="209"/>
    </location>
</feature>
<keyword evidence="5 7" id="KW-0472">Membrane</keyword>
<evidence type="ECO:0000256" key="3">
    <source>
        <dbReference type="ARBA" id="ARBA00022692"/>
    </source>
</evidence>
<dbReference type="GeneID" id="28816009"/>
<organism evidence="8 9">
    <name type="scientific">Mollisia scopiformis</name>
    <name type="common">Conifer needle endophyte fungus</name>
    <name type="synonym">Phialocephala scopiformis</name>
    <dbReference type="NCBI Taxonomy" id="149040"/>
    <lineage>
        <taxon>Eukaryota</taxon>
        <taxon>Fungi</taxon>
        <taxon>Dikarya</taxon>
        <taxon>Ascomycota</taxon>
        <taxon>Pezizomycotina</taxon>
        <taxon>Leotiomycetes</taxon>
        <taxon>Helotiales</taxon>
        <taxon>Mollisiaceae</taxon>
        <taxon>Mollisia</taxon>
    </lineage>
</organism>
<dbReference type="Pfam" id="PF01184">
    <property type="entry name" value="Gpr1_Fun34_YaaH"/>
    <property type="match status" value="1"/>
</dbReference>
<dbReference type="InParanoid" id="A0A132BDI3"/>
<evidence type="ECO:0000256" key="2">
    <source>
        <dbReference type="ARBA" id="ARBA00005587"/>
    </source>
</evidence>
<dbReference type="Proteomes" id="UP000070700">
    <property type="component" value="Unassembled WGS sequence"/>
</dbReference>
<feature type="transmembrane region" description="Helical" evidence="7">
    <location>
        <begin position="89"/>
        <end position="107"/>
    </location>
</feature>
<dbReference type="GO" id="GO:0015123">
    <property type="term" value="F:acetate transmembrane transporter activity"/>
    <property type="evidence" value="ECO:0007669"/>
    <property type="project" value="TreeGrafter"/>
</dbReference>
<keyword evidence="9" id="KW-1185">Reference proteome</keyword>
<feature type="transmembrane region" description="Helical" evidence="7">
    <location>
        <begin position="257"/>
        <end position="284"/>
    </location>
</feature>
<dbReference type="GO" id="GO:0005886">
    <property type="term" value="C:plasma membrane"/>
    <property type="evidence" value="ECO:0007669"/>
    <property type="project" value="TreeGrafter"/>
</dbReference>
<evidence type="ECO:0000313" key="8">
    <source>
        <dbReference type="EMBL" id="KUJ10492.1"/>
    </source>
</evidence>
<proteinExistence type="inferred from homology"/>
<dbReference type="InterPro" id="IPR051633">
    <property type="entry name" value="AceTr"/>
</dbReference>
<reference evidence="8 9" key="1">
    <citation type="submission" date="2015-10" db="EMBL/GenBank/DDBJ databases">
        <title>Full genome of DAOMC 229536 Phialocephala scopiformis, a fungal endophyte of spruce producing the potent anti-insectan compound rugulosin.</title>
        <authorList>
            <consortium name="DOE Joint Genome Institute"/>
            <person name="Walker A.K."/>
            <person name="Frasz S.L."/>
            <person name="Seifert K.A."/>
            <person name="Miller J.D."/>
            <person name="Mondo S.J."/>
            <person name="Labutti K."/>
            <person name="Lipzen A."/>
            <person name="Dockter R."/>
            <person name="Kennedy M."/>
            <person name="Grigoriev I.V."/>
            <person name="Spatafora J.W."/>
        </authorList>
    </citation>
    <scope>NUCLEOTIDE SEQUENCE [LARGE SCALE GENOMIC DNA]</scope>
    <source>
        <strain evidence="8 9">CBS 120377</strain>
    </source>
</reference>
<dbReference type="KEGG" id="psco:LY89DRAFT_262641"/>
<evidence type="ECO:0000256" key="5">
    <source>
        <dbReference type="ARBA" id="ARBA00023136"/>
    </source>
</evidence>
<evidence type="ECO:0000256" key="4">
    <source>
        <dbReference type="ARBA" id="ARBA00022989"/>
    </source>
</evidence>
<dbReference type="PANTHER" id="PTHR31123">
    <property type="entry name" value="ACCUMULATION OF DYADS PROTEIN 2-RELATED"/>
    <property type="match status" value="1"/>
</dbReference>
<comment type="subcellular location">
    <subcellularLocation>
        <location evidence="1">Membrane</location>
        <topology evidence="1">Multi-pass membrane protein</topology>
    </subcellularLocation>
</comment>
<dbReference type="EMBL" id="KQ947429">
    <property type="protein sequence ID" value="KUJ10492.1"/>
    <property type="molecule type" value="Genomic_DNA"/>
</dbReference>
<comment type="similarity">
    <text evidence="2">Belongs to the acetate uptake transporter (AceTr) (TC 2.A.96) family.</text>
</comment>
<evidence type="ECO:0000313" key="9">
    <source>
        <dbReference type="Proteomes" id="UP000070700"/>
    </source>
</evidence>
<evidence type="ECO:0008006" key="10">
    <source>
        <dbReference type="Google" id="ProtNLM"/>
    </source>
</evidence>
<dbReference type="OrthoDB" id="3648309at2759"/>
<accession>A0A132BDI3</accession>
<feature type="transmembrane region" description="Helical" evidence="7">
    <location>
        <begin position="146"/>
        <end position="167"/>
    </location>
</feature>
<feature type="transmembrane region" description="Helical" evidence="7">
    <location>
        <begin position="119"/>
        <end position="139"/>
    </location>
</feature>
<protein>
    <recommendedName>
        <fullName evidence="10">GPR1/FUN34/YaaH-class plasma membrane protein</fullName>
    </recommendedName>
</protein>
<evidence type="ECO:0000256" key="7">
    <source>
        <dbReference type="SAM" id="Phobius"/>
    </source>
</evidence>